<feature type="coiled-coil region" evidence="1">
    <location>
        <begin position="51"/>
        <end position="124"/>
    </location>
</feature>
<keyword evidence="1" id="KW-0175">Coiled coil</keyword>
<evidence type="ECO:0000313" key="2">
    <source>
        <dbReference type="EMBL" id="CAF0817291.1"/>
    </source>
</evidence>
<evidence type="ECO:0000313" key="3">
    <source>
        <dbReference type="EMBL" id="CAF3603500.1"/>
    </source>
</evidence>
<dbReference type="Proteomes" id="UP000681722">
    <property type="component" value="Unassembled WGS sequence"/>
</dbReference>
<evidence type="ECO:0000256" key="1">
    <source>
        <dbReference type="SAM" id="Coils"/>
    </source>
</evidence>
<dbReference type="Proteomes" id="UP000663829">
    <property type="component" value="Unassembled WGS sequence"/>
</dbReference>
<evidence type="ECO:0000313" key="4">
    <source>
        <dbReference type="Proteomes" id="UP000663829"/>
    </source>
</evidence>
<organism evidence="2 4">
    <name type="scientific">Didymodactylos carnosus</name>
    <dbReference type="NCBI Taxonomy" id="1234261"/>
    <lineage>
        <taxon>Eukaryota</taxon>
        <taxon>Metazoa</taxon>
        <taxon>Spiralia</taxon>
        <taxon>Gnathifera</taxon>
        <taxon>Rotifera</taxon>
        <taxon>Eurotatoria</taxon>
        <taxon>Bdelloidea</taxon>
        <taxon>Philodinida</taxon>
        <taxon>Philodinidae</taxon>
        <taxon>Didymodactylos</taxon>
    </lineage>
</organism>
<protein>
    <submittedName>
        <fullName evidence="2">Uncharacterized protein</fullName>
    </submittedName>
</protein>
<dbReference type="AlphaFoldDB" id="A0A813TS05"/>
<reference evidence="2" key="1">
    <citation type="submission" date="2021-02" db="EMBL/GenBank/DDBJ databases">
        <authorList>
            <person name="Nowell W R."/>
        </authorList>
    </citation>
    <scope>NUCLEOTIDE SEQUENCE</scope>
</reference>
<comment type="caution">
    <text evidence="2">The sequence shown here is derived from an EMBL/GenBank/DDBJ whole genome shotgun (WGS) entry which is preliminary data.</text>
</comment>
<name>A0A813TS05_9BILA</name>
<gene>
    <name evidence="2" type="ORF">GPM918_LOCUS4357</name>
    <name evidence="3" type="ORF">SRO942_LOCUS4358</name>
</gene>
<proteinExistence type="predicted"/>
<accession>A0A813TS05</accession>
<keyword evidence="4" id="KW-1185">Reference proteome</keyword>
<sequence length="152" mass="18145">MEFQGTQITGNSPYTADVYRCTLPYTVVYDHIQRQEIGNLESYMLPLRQRLNSEECLLEQIELKFDNVKQKLLQQQRKIGQEIGNLESYMLPLRQRLSSEERLLKQIELKFDDVKRKCLEKQERRNDIGIKLNQFGIWLNERILDYDQTCGK</sequence>
<dbReference type="EMBL" id="CAJOBC010000582">
    <property type="protein sequence ID" value="CAF3603500.1"/>
    <property type="molecule type" value="Genomic_DNA"/>
</dbReference>
<dbReference type="EMBL" id="CAJNOQ010000582">
    <property type="protein sequence ID" value="CAF0817291.1"/>
    <property type="molecule type" value="Genomic_DNA"/>
</dbReference>